<proteinExistence type="predicted"/>
<dbReference type="EMBL" id="SAXT01000001">
    <property type="protein sequence ID" value="TXJ13657.1"/>
    <property type="molecule type" value="Genomic_DNA"/>
</dbReference>
<evidence type="ECO:0000259" key="2">
    <source>
        <dbReference type="Pfam" id="PF11396"/>
    </source>
</evidence>
<accession>A0A5C8CL63</accession>
<gene>
    <name evidence="3" type="ORF">EPJ80_02660</name>
</gene>
<dbReference type="InterPro" id="IPR021533">
    <property type="entry name" value="PepSY-like"/>
</dbReference>
<name>A0A5C8CL63_9SPIR</name>
<comment type="caution">
    <text evidence="3">The sequence shown here is derived from an EMBL/GenBank/DDBJ whole genome shotgun (WGS) entry which is preliminary data.</text>
</comment>
<evidence type="ECO:0000313" key="3">
    <source>
        <dbReference type="EMBL" id="TXJ13657.1"/>
    </source>
</evidence>
<dbReference type="Pfam" id="PF11396">
    <property type="entry name" value="PepSY_like"/>
    <property type="match status" value="1"/>
</dbReference>
<keyword evidence="1" id="KW-0732">Signal</keyword>
<sequence>MTNRIKKLFLVITVISVTSISAFAGVVIQPSGLPKAAQDFIKKSFPNDPILYAEQNRKDFEVALQSGIEIEFFMNGEWKEIKSPYQPLPATLLPNAVSNALKQKYPQASILKIEKQYSSYEISLDNRREIYISNNGEILGEKLD</sequence>
<dbReference type="Proteomes" id="UP000325116">
    <property type="component" value="Unassembled WGS sequence"/>
</dbReference>
<protein>
    <recommendedName>
        <fullName evidence="2">Putative beta-lactamase-inhibitor-like PepSY-like domain-containing protein</fullName>
    </recommendedName>
</protein>
<dbReference type="SUPFAM" id="SSF160574">
    <property type="entry name" value="BT0923-like"/>
    <property type="match status" value="1"/>
</dbReference>
<feature type="domain" description="Putative beta-lactamase-inhibitor-like PepSY-like" evidence="2">
    <location>
        <begin position="59"/>
        <end position="139"/>
    </location>
</feature>
<dbReference type="AlphaFoldDB" id="A0A5C8CL63"/>
<feature type="signal peptide" evidence="1">
    <location>
        <begin position="1"/>
        <end position="24"/>
    </location>
</feature>
<feature type="chain" id="PRO_5023102235" description="Putative beta-lactamase-inhibitor-like PepSY-like domain-containing protein" evidence="1">
    <location>
        <begin position="25"/>
        <end position="144"/>
    </location>
</feature>
<evidence type="ECO:0000313" key="4">
    <source>
        <dbReference type="Proteomes" id="UP000325116"/>
    </source>
</evidence>
<reference evidence="3 4" key="1">
    <citation type="journal article" date="1992" name="Lakartidningen">
        <title>[Penicillin V and not amoxicillin is the first choice preparation in acute otitis].</title>
        <authorList>
            <person name="Kamme C."/>
            <person name="Lundgren K."/>
            <person name="Prellner K."/>
        </authorList>
    </citation>
    <scope>NUCLEOTIDE SEQUENCE [LARGE SCALE GENOMIC DNA]</scope>
    <source>
        <strain evidence="3 4">W1</strain>
    </source>
</reference>
<organism evidence="3 4">
    <name type="scientific">Brachyspira aalborgi</name>
    <dbReference type="NCBI Taxonomy" id="29522"/>
    <lineage>
        <taxon>Bacteria</taxon>
        <taxon>Pseudomonadati</taxon>
        <taxon>Spirochaetota</taxon>
        <taxon>Spirochaetia</taxon>
        <taxon>Brachyspirales</taxon>
        <taxon>Brachyspiraceae</taxon>
        <taxon>Brachyspira</taxon>
    </lineage>
</organism>
<dbReference type="Gene3D" id="3.40.1420.30">
    <property type="match status" value="1"/>
</dbReference>
<evidence type="ECO:0000256" key="1">
    <source>
        <dbReference type="SAM" id="SignalP"/>
    </source>
</evidence>
<dbReference type="RefSeq" id="WP_147757784.1">
    <property type="nucleotide sequence ID" value="NZ_SAXT01000001.1"/>
</dbReference>